<evidence type="ECO:0000256" key="4">
    <source>
        <dbReference type="ARBA" id="ARBA00022824"/>
    </source>
</evidence>
<keyword evidence="13" id="KW-1185">Reference proteome</keyword>
<dbReference type="GO" id="GO:0000139">
    <property type="term" value="C:Golgi membrane"/>
    <property type="evidence" value="ECO:0007669"/>
    <property type="project" value="UniProtKB-SubCell"/>
</dbReference>
<comment type="caution">
    <text evidence="9">Lacks conserved residue(s) required for the propagation of feature annotation.</text>
</comment>
<evidence type="ECO:0000256" key="2">
    <source>
        <dbReference type="ARBA" id="ARBA00022448"/>
    </source>
</evidence>
<evidence type="ECO:0000256" key="5">
    <source>
        <dbReference type="ARBA" id="ARBA00022892"/>
    </source>
</evidence>
<name>A0A8H8D8T0_9ASCO</name>
<evidence type="ECO:0000256" key="3">
    <source>
        <dbReference type="ARBA" id="ARBA00022692"/>
    </source>
</evidence>
<feature type="transmembrane region" description="Helical" evidence="11">
    <location>
        <begin position="166"/>
        <end position="188"/>
    </location>
</feature>
<dbReference type="GO" id="GO:0043495">
    <property type="term" value="F:protein-membrane adaptor activity"/>
    <property type="evidence" value="ECO:0007669"/>
    <property type="project" value="TreeGrafter"/>
</dbReference>
<keyword evidence="2 9" id="KW-0813">Transport</keyword>
<keyword evidence="4 9" id="KW-0256">Endoplasmic reticulum</keyword>
<dbReference type="InterPro" id="IPR027538">
    <property type="entry name" value="Get1_fungi"/>
</dbReference>
<comment type="similarity">
    <text evidence="1 9">Belongs to the WRB/GET1 family.</text>
</comment>
<keyword evidence="7 9" id="KW-0175">Coiled coil</keyword>
<keyword evidence="9" id="KW-0333">Golgi apparatus</keyword>
<protein>
    <recommendedName>
        <fullName evidence="9">Golgi to ER traffic protein 1</fullName>
    </recommendedName>
    <alternativeName>
        <fullName evidence="9">Guided entry of tail-anchored proteins 1</fullName>
    </alternativeName>
</protein>
<evidence type="ECO:0000256" key="9">
    <source>
        <dbReference type="HAMAP-Rule" id="MF_03113"/>
    </source>
</evidence>
<dbReference type="Gene3D" id="1.10.287.660">
    <property type="entry name" value="Helix hairpin bin"/>
    <property type="match status" value="1"/>
</dbReference>
<feature type="transmembrane region" description="Helical" evidence="11">
    <location>
        <begin position="6"/>
        <end position="25"/>
    </location>
</feature>
<comment type="function">
    <text evidence="9">Required for the post-translational delivery of tail-anchored (TA) proteins to the endoplasmic reticulum. Together with GET2, acts as a membrane receptor for soluble GET3, which recognizes and selectively binds the transmembrane domain of TA proteins in the cytosol. The GET complex cooperates with the HDEL receptor ERD2 to mediate the ATP-dependent retrieval of resident ER proteins that contain a C-terminal H-D-E-L retention signal from the Golgi to the ER.</text>
</comment>
<evidence type="ECO:0000256" key="7">
    <source>
        <dbReference type="ARBA" id="ARBA00023054"/>
    </source>
</evidence>
<dbReference type="Proteomes" id="UP000669133">
    <property type="component" value="Unassembled WGS sequence"/>
</dbReference>
<dbReference type="PANTHER" id="PTHR42650:SF1">
    <property type="entry name" value="GUIDED ENTRY OF TAIL-ANCHORED PROTEINS FACTOR 1"/>
    <property type="match status" value="1"/>
</dbReference>
<dbReference type="GO" id="GO:0005789">
    <property type="term" value="C:endoplasmic reticulum membrane"/>
    <property type="evidence" value="ECO:0007669"/>
    <property type="project" value="UniProtKB-SubCell"/>
</dbReference>
<dbReference type="Pfam" id="PF04420">
    <property type="entry name" value="CHD5"/>
    <property type="match status" value="1"/>
</dbReference>
<dbReference type="GO" id="GO:0043529">
    <property type="term" value="C:GET complex"/>
    <property type="evidence" value="ECO:0007669"/>
    <property type="project" value="UniProtKB-UniRule"/>
</dbReference>
<comment type="subcellular location">
    <subcellularLocation>
        <location evidence="9">Endoplasmic reticulum membrane</location>
        <topology evidence="9">Multi-pass membrane protein</topology>
    </subcellularLocation>
    <subcellularLocation>
        <location evidence="9">Golgi apparatus membrane</location>
        <topology evidence="9">Multi-pass membrane protein</topology>
    </subcellularLocation>
</comment>
<evidence type="ECO:0000256" key="6">
    <source>
        <dbReference type="ARBA" id="ARBA00022989"/>
    </source>
</evidence>
<keyword evidence="5 9" id="KW-0931">ER-Golgi transport</keyword>
<evidence type="ECO:0000256" key="8">
    <source>
        <dbReference type="ARBA" id="ARBA00023136"/>
    </source>
</evidence>
<gene>
    <name evidence="9" type="primary">GET1</name>
    <name evidence="12" type="ORF">I9W82_004620</name>
</gene>
<proteinExistence type="inferred from homology"/>
<evidence type="ECO:0000313" key="13">
    <source>
        <dbReference type="Proteomes" id="UP000669133"/>
    </source>
</evidence>
<accession>A0A8H8D8T0</accession>
<dbReference type="OrthoDB" id="69461at2759"/>
<dbReference type="InterPro" id="IPR028945">
    <property type="entry name" value="Get1"/>
</dbReference>
<dbReference type="AlphaFoldDB" id="A0A8H8D8T0"/>
<keyword evidence="6 9" id="KW-1133">Transmembrane helix</keyword>
<keyword evidence="8 9" id="KW-0472">Membrane</keyword>
<sequence length="216" mass="25205">MISLDLNPYTIIITTLTLLILQKIISLIGKPTIQSLVWNFYTSTPFLGQSNSIKQYASKQHEIRTLTHEQRSISAQDEYAKWTKLNRKLDKLKLELQELNENLTAEKSKVNSLTNSIIWISTVLPIWIMRVLFRKTHLFYIRVGILPYYLEWWLALPFFKTGTIGLTCWMLAVNYVLSDLLFLVSFPFKAKVAKPEKPVTNKRQEKLPKDVEQETN</sequence>
<dbReference type="GO" id="GO:0016192">
    <property type="term" value="P:vesicle-mediated transport"/>
    <property type="evidence" value="ECO:0007669"/>
    <property type="project" value="UniProtKB-KW"/>
</dbReference>
<dbReference type="HAMAP" id="MF_03113">
    <property type="entry name" value="Get1"/>
    <property type="match status" value="1"/>
</dbReference>
<feature type="topological domain" description="Cytoplasmic" evidence="9">
    <location>
        <begin position="181"/>
        <end position="216"/>
    </location>
</feature>
<evidence type="ECO:0000256" key="1">
    <source>
        <dbReference type="ARBA" id="ARBA00010799"/>
    </source>
</evidence>
<organism evidence="12 13">
    <name type="scientific">Candida metapsilosis</name>
    <dbReference type="NCBI Taxonomy" id="273372"/>
    <lineage>
        <taxon>Eukaryota</taxon>
        <taxon>Fungi</taxon>
        <taxon>Dikarya</taxon>
        <taxon>Ascomycota</taxon>
        <taxon>Saccharomycotina</taxon>
        <taxon>Pichiomycetes</taxon>
        <taxon>Debaryomycetaceae</taxon>
        <taxon>Candida/Lodderomyces clade</taxon>
        <taxon>Candida</taxon>
    </lineage>
</organism>
<feature type="region of interest" description="Disordered" evidence="10">
    <location>
        <begin position="193"/>
        <end position="216"/>
    </location>
</feature>
<evidence type="ECO:0000256" key="10">
    <source>
        <dbReference type="SAM" id="MobiDB-lite"/>
    </source>
</evidence>
<comment type="caution">
    <text evidence="12">The sequence shown here is derived from an EMBL/GenBank/DDBJ whole genome shotgun (WGS) entry which is preliminary data.</text>
</comment>
<keyword evidence="3 9" id="KW-0812">Transmembrane</keyword>
<reference evidence="12 13" key="1">
    <citation type="submission" date="2020-12" db="EMBL/GenBank/DDBJ databases">
        <title>Effect of drift, selection, and recombination on the evolution of hybrid genomes in Candida yeast pathogens.</title>
        <authorList>
            <person name="Mixao V."/>
            <person name="Ksiezopolska E."/>
            <person name="Saus E."/>
            <person name="Boekhout T."/>
            <person name="Gacser A."/>
            <person name="Gabaldon T."/>
        </authorList>
    </citation>
    <scope>NUCLEOTIDE SEQUENCE [LARGE SCALE GENOMIC DNA]</scope>
    <source>
        <strain evidence="12 13">BP57</strain>
    </source>
</reference>
<evidence type="ECO:0000313" key="12">
    <source>
        <dbReference type="EMBL" id="KAG5416989.1"/>
    </source>
</evidence>
<feature type="topological domain" description="Lumenal" evidence="9">
    <location>
        <begin position="1"/>
        <end position="11"/>
    </location>
</feature>
<dbReference type="InterPro" id="IPR029012">
    <property type="entry name" value="Helix_hairpin_bin_sf"/>
</dbReference>
<evidence type="ECO:0000256" key="11">
    <source>
        <dbReference type="SAM" id="Phobius"/>
    </source>
</evidence>
<feature type="coiled-coil region" evidence="9">
    <location>
        <begin position="82"/>
        <end position="116"/>
    </location>
</feature>
<comment type="subunit">
    <text evidence="9">Component of the Golgi to ER traffic (GET) complex, which is composed of GET1, GET2 and GET3. Within the complex, GET1 and GET2 form a heterotetramer which is stabilized by phosphatidylinositol binding and which binds to the GET3 homodimer.</text>
</comment>
<feature type="transmembrane region" description="Helical" evidence="11">
    <location>
        <begin position="139"/>
        <end position="159"/>
    </location>
</feature>
<dbReference type="EMBL" id="JAEOAQ010000007">
    <property type="protein sequence ID" value="KAG5416989.1"/>
    <property type="molecule type" value="Genomic_DNA"/>
</dbReference>
<dbReference type="GO" id="GO:0071816">
    <property type="term" value="P:tail-anchored membrane protein insertion into ER membrane"/>
    <property type="evidence" value="ECO:0007669"/>
    <property type="project" value="InterPro"/>
</dbReference>
<dbReference type="PANTHER" id="PTHR42650">
    <property type="entry name" value="TAIL-ANCHORED PROTEIN INSERTION RECEPTOR WRB"/>
    <property type="match status" value="1"/>
</dbReference>